<feature type="transmembrane region" description="Helical" evidence="5">
    <location>
        <begin position="212"/>
        <end position="231"/>
    </location>
</feature>
<dbReference type="PANTHER" id="PTHR22911:SF6">
    <property type="entry name" value="SOLUTE CARRIER FAMILY 35 MEMBER G1"/>
    <property type="match status" value="1"/>
</dbReference>
<keyword evidence="8" id="KW-1185">Reference proteome</keyword>
<keyword evidence="2 5" id="KW-0812">Transmembrane</keyword>
<feature type="domain" description="EamA" evidence="6">
    <location>
        <begin position="155"/>
        <end position="281"/>
    </location>
</feature>
<feature type="transmembrane region" description="Helical" evidence="5">
    <location>
        <begin position="267"/>
        <end position="289"/>
    </location>
</feature>
<feature type="transmembrane region" description="Helical" evidence="5">
    <location>
        <begin position="95"/>
        <end position="115"/>
    </location>
</feature>
<protein>
    <submittedName>
        <fullName evidence="7">DMT family transporter</fullName>
    </submittedName>
</protein>
<evidence type="ECO:0000256" key="4">
    <source>
        <dbReference type="ARBA" id="ARBA00023136"/>
    </source>
</evidence>
<name>A0ABU9BYM0_9BURK</name>
<dbReference type="InterPro" id="IPR000620">
    <property type="entry name" value="EamA_dom"/>
</dbReference>
<keyword evidence="3 5" id="KW-1133">Transmembrane helix</keyword>
<evidence type="ECO:0000313" key="7">
    <source>
        <dbReference type="EMBL" id="MEK8033930.1"/>
    </source>
</evidence>
<dbReference type="Pfam" id="PF00892">
    <property type="entry name" value="EamA"/>
    <property type="match status" value="2"/>
</dbReference>
<dbReference type="SUPFAM" id="SSF103481">
    <property type="entry name" value="Multidrug resistance efflux transporter EmrE"/>
    <property type="match status" value="2"/>
</dbReference>
<dbReference type="RefSeq" id="WP_341428354.1">
    <property type="nucleotide sequence ID" value="NZ_JBBUTG010000023.1"/>
</dbReference>
<keyword evidence="4 5" id="KW-0472">Membrane</keyword>
<feature type="transmembrane region" description="Helical" evidence="5">
    <location>
        <begin position="122"/>
        <end position="139"/>
    </location>
</feature>
<evidence type="ECO:0000256" key="2">
    <source>
        <dbReference type="ARBA" id="ARBA00022692"/>
    </source>
</evidence>
<feature type="transmembrane region" description="Helical" evidence="5">
    <location>
        <begin position="243"/>
        <end position="261"/>
    </location>
</feature>
<dbReference type="InterPro" id="IPR037185">
    <property type="entry name" value="EmrE-like"/>
</dbReference>
<evidence type="ECO:0000256" key="5">
    <source>
        <dbReference type="SAM" id="Phobius"/>
    </source>
</evidence>
<dbReference type="Proteomes" id="UP001371218">
    <property type="component" value="Unassembled WGS sequence"/>
</dbReference>
<evidence type="ECO:0000259" key="6">
    <source>
        <dbReference type="Pfam" id="PF00892"/>
    </source>
</evidence>
<gene>
    <name evidence="7" type="ORF">AACH06_24155</name>
</gene>
<accession>A0ABU9BYM0</accession>
<organism evidence="7 8">
    <name type="scientific">Ideonella lacteola</name>
    <dbReference type="NCBI Taxonomy" id="2984193"/>
    <lineage>
        <taxon>Bacteria</taxon>
        <taxon>Pseudomonadati</taxon>
        <taxon>Pseudomonadota</taxon>
        <taxon>Betaproteobacteria</taxon>
        <taxon>Burkholderiales</taxon>
        <taxon>Sphaerotilaceae</taxon>
        <taxon>Ideonella</taxon>
    </lineage>
</organism>
<feature type="transmembrane region" description="Helical" evidence="5">
    <location>
        <begin position="151"/>
        <end position="171"/>
    </location>
</feature>
<reference evidence="7 8" key="1">
    <citation type="submission" date="2024-04" db="EMBL/GenBank/DDBJ databases">
        <title>Novel species of the genus Ideonella isolated from streams.</title>
        <authorList>
            <person name="Lu H."/>
        </authorList>
    </citation>
    <scope>NUCLEOTIDE SEQUENCE [LARGE SCALE GENOMIC DNA]</scope>
    <source>
        <strain evidence="7 8">DXS29W</strain>
    </source>
</reference>
<evidence type="ECO:0000313" key="8">
    <source>
        <dbReference type="Proteomes" id="UP001371218"/>
    </source>
</evidence>
<sequence>MTHRRAVFVMIVVTLLWSTAGVITRHLEQARAFEVTFWRSLFNAAGLIVLVGWLRGPQALVQRVRTGGMVLWGSGLCWSVMFTAFMVAITMTTVANVLVVMATAPLFTALLSRFLLNHRLPARTWAAILVAGGGIAWMYGTDISGAGGSHVLGTAVAMGVPMAGAINWTLIQHASRGEASADMLPALLIGALISAAVTLPIAWPLQASGADIGWLALLGVTQLAIPCVMAVTAARTLSAPEVALLALLEVLFGVAWAWMGAGEEPSSAVLIGGALVLGALAGNELVALWRKPAAAVA</sequence>
<feature type="domain" description="EamA" evidence="6">
    <location>
        <begin position="6"/>
        <end position="139"/>
    </location>
</feature>
<feature type="transmembrane region" description="Helical" evidence="5">
    <location>
        <begin position="183"/>
        <end position="206"/>
    </location>
</feature>
<dbReference type="PANTHER" id="PTHR22911">
    <property type="entry name" value="ACYL-MALONYL CONDENSING ENZYME-RELATED"/>
    <property type="match status" value="1"/>
</dbReference>
<comment type="subcellular location">
    <subcellularLocation>
        <location evidence="1">Membrane</location>
        <topology evidence="1">Multi-pass membrane protein</topology>
    </subcellularLocation>
</comment>
<evidence type="ECO:0000256" key="1">
    <source>
        <dbReference type="ARBA" id="ARBA00004141"/>
    </source>
</evidence>
<comment type="caution">
    <text evidence="7">The sequence shown here is derived from an EMBL/GenBank/DDBJ whole genome shotgun (WGS) entry which is preliminary data.</text>
</comment>
<proteinExistence type="predicted"/>
<evidence type="ECO:0000256" key="3">
    <source>
        <dbReference type="ARBA" id="ARBA00022989"/>
    </source>
</evidence>
<feature type="transmembrane region" description="Helical" evidence="5">
    <location>
        <begin position="68"/>
        <end position="89"/>
    </location>
</feature>
<dbReference type="EMBL" id="JBBUTG010000023">
    <property type="protein sequence ID" value="MEK8033930.1"/>
    <property type="molecule type" value="Genomic_DNA"/>
</dbReference>
<feature type="transmembrane region" description="Helical" evidence="5">
    <location>
        <begin position="37"/>
        <end position="56"/>
    </location>
</feature>